<dbReference type="Pfam" id="PF00255">
    <property type="entry name" value="GSHPx"/>
    <property type="match status" value="1"/>
</dbReference>
<comment type="similarity">
    <text evidence="1 5">Belongs to the glutathione peroxidase family.</text>
</comment>
<dbReference type="Gene3D" id="3.40.30.10">
    <property type="entry name" value="Glutaredoxin"/>
    <property type="match status" value="1"/>
</dbReference>
<dbReference type="PROSITE" id="PS00763">
    <property type="entry name" value="GLUTATHIONE_PEROXID_2"/>
    <property type="match status" value="1"/>
</dbReference>
<comment type="caution">
    <text evidence="6">The sequence shown here is derived from an EMBL/GenBank/DDBJ whole genome shotgun (WGS) entry which is preliminary data.</text>
</comment>
<keyword evidence="3 5" id="KW-0560">Oxidoreductase</keyword>
<evidence type="ECO:0000256" key="2">
    <source>
        <dbReference type="ARBA" id="ARBA00022559"/>
    </source>
</evidence>
<evidence type="ECO:0000256" key="3">
    <source>
        <dbReference type="ARBA" id="ARBA00023002"/>
    </source>
</evidence>
<dbReference type="RefSeq" id="WP_140885688.1">
    <property type="nucleotide sequence ID" value="NZ_RCZP01000027.1"/>
</dbReference>
<keyword evidence="7" id="KW-1185">Reference proteome</keyword>
<evidence type="ECO:0000313" key="6">
    <source>
        <dbReference type="EMBL" id="TPG49637.1"/>
    </source>
</evidence>
<dbReference type="CDD" id="cd00340">
    <property type="entry name" value="GSH_Peroxidase"/>
    <property type="match status" value="1"/>
</dbReference>
<dbReference type="AlphaFoldDB" id="A0A502FJF6"/>
<dbReference type="Proteomes" id="UP000317078">
    <property type="component" value="Unassembled WGS sequence"/>
</dbReference>
<accession>A0A502FJF6</accession>
<protein>
    <recommendedName>
        <fullName evidence="5">Glutathione peroxidase</fullName>
    </recommendedName>
</protein>
<name>A0A502FJF6_9PROT</name>
<dbReference type="EMBL" id="RCZP01000027">
    <property type="protein sequence ID" value="TPG49637.1"/>
    <property type="molecule type" value="Genomic_DNA"/>
</dbReference>
<evidence type="ECO:0000313" key="7">
    <source>
        <dbReference type="Proteomes" id="UP000317078"/>
    </source>
</evidence>
<dbReference type="SUPFAM" id="SSF52833">
    <property type="entry name" value="Thioredoxin-like"/>
    <property type="match status" value="1"/>
</dbReference>
<keyword evidence="2 5" id="KW-0575">Peroxidase</keyword>
<organism evidence="6 7">
    <name type="scientific">Muricoccus nepalensis</name>
    <dbReference type="NCBI Taxonomy" id="1854500"/>
    <lineage>
        <taxon>Bacteria</taxon>
        <taxon>Pseudomonadati</taxon>
        <taxon>Pseudomonadota</taxon>
        <taxon>Alphaproteobacteria</taxon>
        <taxon>Acetobacterales</taxon>
        <taxon>Roseomonadaceae</taxon>
        <taxon>Muricoccus</taxon>
    </lineage>
</organism>
<evidence type="ECO:0000256" key="1">
    <source>
        <dbReference type="ARBA" id="ARBA00006926"/>
    </source>
</evidence>
<dbReference type="PRINTS" id="PR01011">
    <property type="entry name" value="GLUTPROXDASE"/>
</dbReference>
<sequence>MSEDLFTLSAPRPDGGAAPLAEYRGRVLLIVNTASQCGFTPQYQGLEALQRRFGPRGFTVLAFPCNQFGRQEPGNAAEIATFCTTKYDVTFPVFAKVAVNGAAADPLFRHLKHAAPGALGTEAIKWNFTKFLVGRDGRVAGRYAPATAPEKLSAEIERLLAEPG</sequence>
<dbReference type="InterPro" id="IPR029759">
    <property type="entry name" value="GPX_AS"/>
</dbReference>
<evidence type="ECO:0000256" key="5">
    <source>
        <dbReference type="RuleBase" id="RU000499"/>
    </source>
</evidence>
<dbReference type="PROSITE" id="PS00460">
    <property type="entry name" value="GLUTATHIONE_PEROXID_1"/>
    <property type="match status" value="1"/>
</dbReference>
<dbReference type="OrthoDB" id="9785502at2"/>
<reference evidence="6 7" key="1">
    <citation type="journal article" date="2019" name="Environ. Microbiol.">
        <title>Species interactions and distinct microbial communities in high Arctic permafrost affected cryosols are associated with the CH4 and CO2 gas fluxes.</title>
        <authorList>
            <person name="Altshuler I."/>
            <person name="Hamel J."/>
            <person name="Turney S."/>
            <person name="Magnuson E."/>
            <person name="Levesque R."/>
            <person name="Greer C."/>
            <person name="Whyte L.G."/>
        </authorList>
    </citation>
    <scope>NUCLEOTIDE SEQUENCE [LARGE SCALE GENOMIC DNA]</scope>
    <source>
        <strain evidence="6 7">S9.3B</strain>
    </source>
</reference>
<dbReference type="InterPro" id="IPR000889">
    <property type="entry name" value="Glutathione_peroxidase"/>
</dbReference>
<dbReference type="FunFam" id="3.40.30.10:FF:000010">
    <property type="entry name" value="Glutathione peroxidase"/>
    <property type="match status" value="1"/>
</dbReference>
<gene>
    <name evidence="6" type="ORF">EAH89_20965</name>
</gene>
<dbReference type="PROSITE" id="PS51355">
    <property type="entry name" value="GLUTATHIONE_PEROXID_3"/>
    <property type="match status" value="1"/>
</dbReference>
<dbReference type="PANTHER" id="PTHR11592">
    <property type="entry name" value="GLUTATHIONE PEROXIDASE"/>
    <property type="match status" value="1"/>
</dbReference>
<dbReference type="InterPro" id="IPR029760">
    <property type="entry name" value="GPX_CS"/>
</dbReference>
<feature type="active site" evidence="4">
    <location>
        <position position="37"/>
    </location>
</feature>
<evidence type="ECO:0000256" key="4">
    <source>
        <dbReference type="PIRSR" id="PIRSR000303-1"/>
    </source>
</evidence>
<dbReference type="GO" id="GO:0034599">
    <property type="term" value="P:cellular response to oxidative stress"/>
    <property type="evidence" value="ECO:0007669"/>
    <property type="project" value="TreeGrafter"/>
</dbReference>
<proteinExistence type="inferred from homology"/>
<dbReference type="PIRSF" id="PIRSF000303">
    <property type="entry name" value="Glutathion_perox"/>
    <property type="match status" value="1"/>
</dbReference>
<dbReference type="GO" id="GO:0004601">
    <property type="term" value="F:peroxidase activity"/>
    <property type="evidence" value="ECO:0007669"/>
    <property type="project" value="UniProtKB-KW"/>
</dbReference>
<dbReference type="PANTHER" id="PTHR11592:SF78">
    <property type="entry name" value="GLUTATHIONE PEROXIDASE"/>
    <property type="match status" value="1"/>
</dbReference>
<dbReference type="InterPro" id="IPR036249">
    <property type="entry name" value="Thioredoxin-like_sf"/>
</dbReference>